<sequence>MNPPTKRSGRIGSTKSKTGCNTCNTASKSRTTQPSIPLQFAFSSHSGSRERRAFEYYFHRAGPSLSGVLDVSFWRGSVLQICRLEPAVWDAVISLSTLYERPPIHESPAMEMINDPAVVRQRHHREALVWRVQMMLGATSTPMISLLLPIFRRLGTWALIVEGGPDDCWDLNPIHSYAGFASIDDARNVLCGIVAEMKTLDVDAKTYWKQTHDARRSLSPELVARQNHLEERLQHWYRLFHALECMQISNLPGSGVSNDGAIALLLMTYTSVLIEIKTCLDPDQTAYDAYETEFTQILDLAPIAIASTRLADDKQPPFMFEMGVFLPLFITALKCPFPQLRRRALHFLSQAPPAQGLFMCGPAADAVAVIVTLEENPATTPRSAAEVKQLLAQPGCIPAATNRTCSFGVSSELDEKGKPLNWLHYSLRYFDGEGRMQLKQKSIPFPDFHSPT</sequence>
<evidence type="ECO:0000256" key="7">
    <source>
        <dbReference type="SAM" id="MobiDB-lite"/>
    </source>
</evidence>
<keyword evidence="6" id="KW-0539">Nucleus</keyword>
<reference evidence="8" key="2">
    <citation type="journal article" date="2023" name="IMA Fungus">
        <title>Comparative genomic study of the Penicillium genus elucidates a diverse pangenome and 15 lateral gene transfer events.</title>
        <authorList>
            <person name="Petersen C."/>
            <person name="Sorensen T."/>
            <person name="Nielsen M.R."/>
            <person name="Sondergaard T.E."/>
            <person name="Sorensen J.L."/>
            <person name="Fitzpatrick D.A."/>
            <person name="Frisvad J.C."/>
            <person name="Nielsen K.L."/>
        </authorList>
    </citation>
    <scope>NUCLEOTIDE SEQUENCE</scope>
    <source>
        <strain evidence="8">IBT 29677</strain>
    </source>
</reference>
<gene>
    <name evidence="8" type="ORF">N7509_011029</name>
</gene>
<evidence type="ECO:0000313" key="9">
    <source>
        <dbReference type="Proteomes" id="UP001147747"/>
    </source>
</evidence>
<evidence type="ECO:0000256" key="5">
    <source>
        <dbReference type="ARBA" id="ARBA00023163"/>
    </source>
</evidence>
<dbReference type="GO" id="GO:0046872">
    <property type="term" value="F:metal ion binding"/>
    <property type="evidence" value="ECO:0007669"/>
    <property type="project" value="UniProtKB-KW"/>
</dbReference>
<dbReference type="RefSeq" id="XP_056486286.1">
    <property type="nucleotide sequence ID" value="XM_056635666.1"/>
</dbReference>
<keyword evidence="4" id="KW-0238">DNA-binding</keyword>
<evidence type="ECO:0000256" key="4">
    <source>
        <dbReference type="ARBA" id="ARBA00023125"/>
    </source>
</evidence>
<name>A0A9X0B541_9EURO</name>
<dbReference type="OrthoDB" id="3145928at2759"/>
<dbReference type="GO" id="GO:0003677">
    <property type="term" value="F:DNA binding"/>
    <property type="evidence" value="ECO:0007669"/>
    <property type="project" value="UniProtKB-KW"/>
</dbReference>
<keyword evidence="3" id="KW-0805">Transcription regulation</keyword>
<evidence type="ECO:0000313" key="8">
    <source>
        <dbReference type="EMBL" id="KAJ5388488.1"/>
    </source>
</evidence>
<evidence type="ECO:0000256" key="3">
    <source>
        <dbReference type="ARBA" id="ARBA00023015"/>
    </source>
</evidence>
<evidence type="ECO:0000256" key="6">
    <source>
        <dbReference type="ARBA" id="ARBA00023242"/>
    </source>
</evidence>
<feature type="region of interest" description="Disordered" evidence="7">
    <location>
        <begin position="1"/>
        <end position="32"/>
    </location>
</feature>
<comment type="caution">
    <text evidence="8">The sequence shown here is derived from an EMBL/GenBank/DDBJ whole genome shotgun (WGS) entry which is preliminary data.</text>
</comment>
<evidence type="ECO:0000256" key="2">
    <source>
        <dbReference type="ARBA" id="ARBA00022833"/>
    </source>
</evidence>
<dbReference type="PANTHER" id="PTHR36206:SF14">
    <property type="entry name" value="ZN(2)-C6 FUNGAL-TYPE DOMAIN-CONTAINING PROTEIN-RELATED"/>
    <property type="match status" value="1"/>
</dbReference>
<keyword evidence="2" id="KW-0862">Zinc</keyword>
<keyword evidence="1" id="KW-0479">Metal-binding</keyword>
<accession>A0A9X0B541</accession>
<keyword evidence="5" id="KW-0804">Transcription</keyword>
<dbReference type="AlphaFoldDB" id="A0A9X0B541"/>
<evidence type="ECO:0000256" key="1">
    <source>
        <dbReference type="ARBA" id="ARBA00022723"/>
    </source>
</evidence>
<dbReference type="GeneID" id="81374646"/>
<dbReference type="PANTHER" id="PTHR36206">
    <property type="entry name" value="ASPERCRYPTIN BIOSYNTHESIS CLUSTER-SPECIFIC TRANSCRIPTION REGULATOR ATNN-RELATED"/>
    <property type="match status" value="1"/>
</dbReference>
<feature type="compositionally biased region" description="Polar residues" evidence="7">
    <location>
        <begin position="11"/>
        <end position="32"/>
    </location>
</feature>
<dbReference type="EMBL" id="JAPZBU010000009">
    <property type="protein sequence ID" value="KAJ5388488.1"/>
    <property type="molecule type" value="Genomic_DNA"/>
</dbReference>
<reference evidence="8" key="1">
    <citation type="submission" date="2022-12" db="EMBL/GenBank/DDBJ databases">
        <authorList>
            <person name="Petersen C."/>
        </authorList>
    </citation>
    <scope>NUCLEOTIDE SEQUENCE</scope>
    <source>
        <strain evidence="8">IBT 29677</strain>
    </source>
</reference>
<dbReference type="Proteomes" id="UP001147747">
    <property type="component" value="Unassembled WGS sequence"/>
</dbReference>
<proteinExistence type="predicted"/>
<keyword evidence="9" id="KW-1185">Reference proteome</keyword>
<protein>
    <submittedName>
        <fullName evidence="8">Transcriptional regulator family: Fungal Specific TF</fullName>
    </submittedName>
</protein>
<organism evidence="8 9">
    <name type="scientific">Penicillium cosmopolitanum</name>
    <dbReference type="NCBI Taxonomy" id="1131564"/>
    <lineage>
        <taxon>Eukaryota</taxon>
        <taxon>Fungi</taxon>
        <taxon>Dikarya</taxon>
        <taxon>Ascomycota</taxon>
        <taxon>Pezizomycotina</taxon>
        <taxon>Eurotiomycetes</taxon>
        <taxon>Eurotiomycetidae</taxon>
        <taxon>Eurotiales</taxon>
        <taxon>Aspergillaceae</taxon>
        <taxon>Penicillium</taxon>
    </lineage>
</organism>
<dbReference type="InterPro" id="IPR052360">
    <property type="entry name" value="Transcr_Regulatory_Proteins"/>
</dbReference>